<keyword evidence="1" id="KW-0812">Transmembrane</keyword>
<evidence type="ECO:0000313" key="3">
    <source>
        <dbReference type="Proteomes" id="UP000075880"/>
    </source>
</evidence>
<accession>A0AAG5CNV0</accession>
<dbReference type="Proteomes" id="UP000075880">
    <property type="component" value="Unassembled WGS sequence"/>
</dbReference>
<organism evidence="2 3">
    <name type="scientific">Anopheles atroparvus</name>
    <name type="common">European mosquito</name>
    <dbReference type="NCBI Taxonomy" id="41427"/>
    <lineage>
        <taxon>Eukaryota</taxon>
        <taxon>Metazoa</taxon>
        <taxon>Ecdysozoa</taxon>
        <taxon>Arthropoda</taxon>
        <taxon>Hexapoda</taxon>
        <taxon>Insecta</taxon>
        <taxon>Pterygota</taxon>
        <taxon>Neoptera</taxon>
        <taxon>Endopterygota</taxon>
        <taxon>Diptera</taxon>
        <taxon>Nematocera</taxon>
        <taxon>Culicoidea</taxon>
        <taxon>Culicidae</taxon>
        <taxon>Anophelinae</taxon>
        <taxon>Anopheles</taxon>
    </lineage>
</organism>
<dbReference type="AlphaFoldDB" id="A0AAG5CNV0"/>
<keyword evidence="3" id="KW-1185">Reference proteome</keyword>
<evidence type="ECO:0000256" key="1">
    <source>
        <dbReference type="SAM" id="Phobius"/>
    </source>
</evidence>
<keyword evidence="1" id="KW-1133">Transmembrane helix</keyword>
<protein>
    <submittedName>
        <fullName evidence="2">Uncharacterized protein</fullName>
    </submittedName>
</protein>
<keyword evidence="1" id="KW-0472">Membrane</keyword>
<name>A0AAG5CNV0_ANOAO</name>
<reference evidence="2" key="1">
    <citation type="submission" date="2024-04" db="UniProtKB">
        <authorList>
            <consortium name="EnsemblMetazoa"/>
        </authorList>
    </citation>
    <scope>IDENTIFICATION</scope>
    <source>
        <strain evidence="2">EBRO</strain>
    </source>
</reference>
<dbReference type="EnsemblMetazoa" id="ENSAATROPT000268">
    <property type="protein sequence ID" value="ENSAATROPP000253"/>
    <property type="gene ID" value="ENSAATROPG000219"/>
</dbReference>
<proteinExistence type="predicted"/>
<evidence type="ECO:0000313" key="2">
    <source>
        <dbReference type="EnsemblMetazoa" id="ENSAATROPP000253"/>
    </source>
</evidence>
<feature type="transmembrane region" description="Helical" evidence="1">
    <location>
        <begin position="12"/>
        <end position="33"/>
    </location>
</feature>
<sequence>MLALSIEKRFNLFKLVSSCLVYIVCVFFILLHGPESVPALSRCQTFSGTPSPRTLIEPACKFFNAFVITVARKFIRSAFCALVRVYFTLTIKIKCPICRKTCRTTLINTELPSTIKEYLTNQAEQMAKAGKIYQFQTNKMDKFIEANLNVFQEYETNKKKIQKLKLMYEAYKKGIKDEQELIHHLQQKQATGIVGCSDIEQKVNSTETPNLIREDFFSKQ</sequence>